<feature type="domain" description="YrdC-like" evidence="11">
    <location>
        <begin position="200"/>
        <end position="385"/>
    </location>
</feature>
<dbReference type="Pfam" id="PF17788">
    <property type="entry name" value="HypF_C"/>
    <property type="match status" value="1"/>
</dbReference>
<dbReference type="SUPFAM" id="SSF53067">
    <property type="entry name" value="Actin-like ATPase domain"/>
    <property type="match status" value="1"/>
</dbReference>
<dbReference type="InterPro" id="IPR055128">
    <property type="entry name" value="HypF_C_2"/>
</dbReference>
<dbReference type="SUPFAM" id="SSF54975">
    <property type="entry name" value="Acylphosphatase/BLUF domain-like"/>
    <property type="match status" value="1"/>
</dbReference>
<evidence type="ECO:0000256" key="8">
    <source>
        <dbReference type="PIRNR" id="PIRNR006256"/>
    </source>
</evidence>
<dbReference type="EC" id="6.2.-.-" evidence="8"/>
<dbReference type="Pfam" id="PF00708">
    <property type="entry name" value="Acylphosphatase"/>
    <property type="match status" value="1"/>
</dbReference>
<dbReference type="PROSITE" id="PS00150">
    <property type="entry name" value="ACYLPHOSPHATASE_1"/>
    <property type="match status" value="1"/>
</dbReference>
<dbReference type="FunFam" id="3.30.420.40:FF:000124">
    <property type="entry name" value="Carbamoyltransferase HypF"/>
    <property type="match status" value="1"/>
</dbReference>
<evidence type="ECO:0000313" key="12">
    <source>
        <dbReference type="EMBL" id="CUU06438.1"/>
    </source>
</evidence>
<evidence type="ECO:0000256" key="3">
    <source>
        <dbReference type="ARBA" id="ARBA00022598"/>
    </source>
</evidence>
<evidence type="ECO:0000259" key="11">
    <source>
        <dbReference type="PROSITE" id="PS51163"/>
    </source>
</evidence>
<name>A0A0S4N8E2_9BACT</name>
<evidence type="ECO:0000256" key="2">
    <source>
        <dbReference type="ARBA" id="ARBA00008097"/>
    </source>
</evidence>
<feature type="active site" evidence="9">
    <location>
        <position position="19"/>
    </location>
</feature>
<comment type="pathway">
    <text evidence="1">Protein modification; [NiFe] hydrogenase maturation.</text>
</comment>
<keyword evidence="6" id="KW-0862">Zinc</keyword>
<dbReference type="Gene3D" id="3.30.420.360">
    <property type="match status" value="1"/>
</dbReference>
<keyword evidence="9" id="KW-0378">Hydrolase</keyword>
<dbReference type="InterPro" id="IPR006070">
    <property type="entry name" value="Sua5-like_dom"/>
</dbReference>
<evidence type="ECO:0000259" key="10">
    <source>
        <dbReference type="PROSITE" id="PS51160"/>
    </source>
</evidence>
<dbReference type="InterPro" id="IPR036046">
    <property type="entry name" value="Acylphosphatase-like_dom_sf"/>
</dbReference>
<keyword evidence="3" id="KW-0436">Ligase</keyword>
<protein>
    <recommendedName>
        <fullName evidence="8">Carbamoyltransferase</fullName>
        <ecNumber evidence="8">6.2.-.-</ecNumber>
    </recommendedName>
</protein>
<dbReference type="PROSITE" id="PS51163">
    <property type="entry name" value="YRDC"/>
    <property type="match status" value="1"/>
</dbReference>
<accession>A0A0S4N8E2</accession>
<organism evidence="12 13">
    <name type="scientific">Candidatus Thermokryptus mobilis</name>
    <dbReference type="NCBI Taxonomy" id="1643428"/>
    <lineage>
        <taxon>Bacteria</taxon>
        <taxon>Pseudomonadati</taxon>
        <taxon>Candidatus Kryptoniota</taxon>
        <taxon>Candidatus Thermokryptus</taxon>
    </lineage>
</organism>
<keyword evidence="13" id="KW-1185">Reference proteome</keyword>
<feature type="domain" description="Acylphosphatase-like" evidence="10">
    <location>
        <begin position="4"/>
        <end position="90"/>
    </location>
</feature>
<comment type="catalytic activity">
    <reaction evidence="9">
        <text>an acyl phosphate + H2O = a carboxylate + phosphate + H(+)</text>
        <dbReference type="Rhea" id="RHEA:14965"/>
        <dbReference type="ChEBI" id="CHEBI:15377"/>
        <dbReference type="ChEBI" id="CHEBI:15378"/>
        <dbReference type="ChEBI" id="CHEBI:29067"/>
        <dbReference type="ChEBI" id="CHEBI:43474"/>
        <dbReference type="ChEBI" id="CHEBI:59918"/>
        <dbReference type="EC" id="3.6.1.7"/>
    </reaction>
</comment>
<dbReference type="Gene3D" id="3.30.110.120">
    <property type="match status" value="1"/>
</dbReference>
<dbReference type="GO" id="GO:0008270">
    <property type="term" value="F:zinc ion binding"/>
    <property type="evidence" value="ECO:0007669"/>
    <property type="project" value="UniProtKB-KW"/>
</dbReference>
<proteinExistence type="inferred from homology"/>
<dbReference type="RefSeq" id="WP_140945256.1">
    <property type="nucleotide sequence ID" value="NZ_FAOO01000010.1"/>
</dbReference>
<dbReference type="PANTHER" id="PTHR42959">
    <property type="entry name" value="CARBAMOYLTRANSFERASE"/>
    <property type="match status" value="1"/>
</dbReference>
<dbReference type="Gene3D" id="3.90.870.50">
    <property type="match status" value="1"/>
</dbReference>
<dbReference type="InterPro" id="IPR001792">
    <property type="entry name" value="Acylphosphatase-like_dom"/>
</dbReference>
<sequence length="759" mass="85540">MLRAKKIYIEGIVQGVGFRPFVFKLASELGLKGYIYNDTNGVYIEVEGEEGLIDEFIKSIPKKAPPLALVERIFTEETQVKGYSEFFIEKSKGGEEKFVLISPDVSTCDDCLRELFDPSDRRYRYPFINCTNCGPRFTIIVDVPYDRAKTTMAVFKMCQECESEYHDPSNRRFHAQPNACPVCGPSLKLFDNKLNEINCEDPIKEVSKILKNGFIVAIKGLGGYHLACDALNNNAVAELRKRKMRIEKPFAIMIPDVDWLDKICNYDEVELELLTSIQRPIVLIKKRRDCPIAYEVAPRNSYLGVMLPYTPLHHLLMREVNLPLVMTSGNLTEEPIAYKDDDAFERLGKIADFFLVHNREIHMRCDDSVSAVIAGKPVVFRRSRGYVPYPVKLQFEAKKQVLAVGGHLKNTFCFLKGRYAFLSHHIGDLENWATLKSLIEGVEHFKKLFDLKPEVLAYDMHPEYLSTKFALELDIPVKVPVQHHHAHVVSCMAENGLSGPVIGVAFDGTGYGTDGKIWGGEFLITELARFERIAHFDYVPLPGGEIAIKEPWRMALSYLVYSFGDHFQLIEIPFVKFLKENWSKVKILLKMIDKGINSPMTSAVGRLFDAVSAICSVRLKVNYEAQAAMEFQMVADEDESGVYEFEIIDSMKPWRISFKQGIRGVVQDIESGLDVSKIAGKFHNTIARIICEVAQKIKSETGINDVVLSGGVFQNALLVKKTISELEKAGFKVYTHSKVPPNDGGISLGQAVVALFNAV</sequence>
<dbReference type="Proteomes" id="UP000320623">
    <property type="component" value="Unassembled WGS sequence"/>
</dbReference>
<dbReference type="GO" id="GO:0051604">
    <property type="term" value="P:protein maturation"/>
    <property type="evidence" value="ECO:0007669"/>
    <property type="project" value="TreeGrafter"/>
</dbReference>
<dbReference type="OrthoDB" id="9808093at2"/>
<dbReference type="InterPro" id="IPR041440">
    <property type="entry name" value="HypF_C"/>
</dbReference>
<evidence type="ECO:0000256" key="7">
    <source>
        <dbReference type="ARBA" id="ARBA00048220"/>
    </source>
</evidence>
<dbReference type="NCBIfam" id="TIGR00143">
    <property type="entry name" value="hypF"/>
    <property type="match status" value="1"/>
</dbReference>
<dbReference type="GO" id="GO:0003725">
    <property type="term" value="F:double-stranded RNA binding"/>
    <property type="evidence" value="ECO:0007669"/>
    <property type="project" value="InterPro"/>
</dbReference>
<dbReference type="Gene3D" id="3.30.420.40">
    <property type="match status" value="1"/>
</dbReference>
<dbReference type="InterPro" id="IPR017945">
    <property type="entry name" value="DHBP_synth_RibB-like_a/b_dom"/>
</dbReference>
<dbReference type="PROSITE" id="PS51160">
    <property type="entry name" value="ACYLPHOSPHATASE_3"/>
    <property type="match status" value="1"/>
</dbReference>
<dbReference type="PIRSF" id="PIRSF006256">
    <property type="entry name" value="CMPcnvr_hdrg_mat"/>
    <property type="match status" value="1"/>
</dbReference>
<evidence type="ECO:0000256" key="4">
    <source>
        <dbReference type="ARBA" id="ARBA00022723"/>
    </source>
</evidence>
<dbReference type="GO" id="GO:0003998">
    <property type="term" value="F:acylphosphatase activity"/>
    <property type="evidence" value="ECO:0007669"/>
    <property type="project" value="UniProtKB-EC"/>
</dbReference>
<evidence type="ECO:0000256" key="6">
    <source>
        <dbReference type="ARBA" id="ARBA00022833"/>
    </source>
</evidence>
<dbReference type="InterPro" id="IPR017968">
    <property type="entry name" value="Acylphosphatase_CS"/>
</dbReference>
<keyword evidence="4" id="KW-0479">Metal-binding</keyword>
<evidence type="ECO:0000256" key="1">
    <source>
        <dbReference type="ARBA" id="ARBA00004711"/>
    </source>
</evidence>
<keyword evidence="5" id="KW-0863">Zinc-finger</keyword>
<dbReference type="UniPathway" id="UPA00335"/>
<dbReference type="Pfam" id="PF07503">
    <property type="entry name" value="zf-HYPF"/>
    <property type="match status" value="2"/>
</dbReference>
<evidence type="ECO:0000313" key="13">
    <source>
        <dbReference type="Proteomes" id="UP000320623"/>
    </source>
</evidence>
<reference evidence="13" key="1">
    <citation type="submission" date="2015-11" db="EMBL/GenBank/DDBJ databases">
        <authorList>
            <person name="Varghese N."/>
        </authorList>
    </citation>
    <scope>NUCLEOTIDE SEQUENCE [LARGE SCALE GENOMIC DNA]</scope>
</reference>
<evidence type="ECO:0000256" key="5">
    <source>
        <dbReference type="ARBA" id="ARBA00022771"/>
    </source>
</evidence>
<dbReference type="InterPro" id="IPR043129">
    <property type="entry name" value="ATPase_NBD"/>
</dbReference>
<gene>
    <name evidence="12" type="ORF">JGI1_01513</name>
</gene>
<dbReference type="Pfam" id="PF01300">
    <property type="entry name" value="Sua5_yciO_yrdC"/>
    <property type="match status" value="1"/>
</dbReference>
<evidence type="ECO:0000256" key="9">
    <source>
        <dbReference type="PROSITE-ProRule" id="PRU00520"/>
    </source>
</evidence>
<dbReference type="PANTHER" id="PTHR42959:SF1">
    <property type="entry name" value="CARBAMOYLTRANSFERASE HYPF"/>
    <property type="match status" value="1"/>
</dbReference>
<dbReference type="GO" id="GO:0016874">
    <property type="term" value="F:ligase activity"/>
    <property type="evidence" value="ECO:0007669"/>
    <property type="project" value="UniProtKB-UniRule"/>
</dbReference>
<comment type="catalytic activity">
    <reaction evidence="7">
        <text>C-terminal L-cysteinyl-[HypE protein] + carbamoyl phosphate + ATP + H2O = C-terminal S-carboxamide-L-cysteinyl-[HypE protein] + AMP + phosphate + diphosphate + H(+)</text>
        <dbReference type="Rhea" id="RHEA:55636"/>
        <dbReference type="Rhea" id="RHEA-COMP:14247"/>
        <dbReference type="Rhea" id="RHEA-COMP:14392"/>
        <dbReference type="ChEBI" id="CHEBI:15377"/>
        <dbReference type="ChEBI" id="CHEBI:15378"/>
        <dbReference type="ChEBI" id="CHEBI:30616"/>
        <dbReference type="ChEBI" id="CHEBI:33019"/>
        <dbReference type="ChEBI" id="CHEBI:43474"/>
        <dbReference type="ChEBI" id="CHEBI:58228"/>
        <dbReference type="ChEBI" id="CHEBI:76913"/>
        <dbReference type="ChEBI" id="CHEBI:139126"/>
        <dbReference type="ChEBI" id="CHEBI:456215"/>
    </reaction>
</comment>
<dbReference type="EMBL" id="FAOO01000010">
    <property type="protein sequence ID" value="CUU06438.1"/>
    <property type="molecule type" value="Genomic_DNA"/>
</dbReference>
<comment type="similarity">
    <text evidence="2 8">Belongs to the carbamoyltransferase HypF family.</text>
</comment>
<dbReference type="InterPro" id="IPR011125">
    <property type="entry name" value="Znf_HypF"/>
</dbReference>
<dbReference type="SUPFAM" id="SSF55821">
    <property type="entry name" value="YrdC/RibB"/>
    <property type="match status" value="1"/>
</dbReference>
<dbReference type="InterPro" id="IPR051060">
    <property type="entry name" value="Carbamoyltrans_HypF-like"/>
</dbReference>
<dbReference type="Pfam" id="PF22521">
    <property type="entry name" value="HypF_C_2"/>
    <property type="match status" value="1"/>
</dbReference>
<dbReference type="InterPro" id="IPR004421">
    <property type="entry name" value="Carbamoyltransferase_HypF"/>
</dbReference>
<dbReference type="STRING" id="1643428.GCA_001442855_01480"/>
<dbReference type="AlphaFoldDB" id="A0A0S4N8E2"/>
<dbReference type="GO" id="GO:0016743">
    <property type="term" value="F:carboxyl- or carbamoyltransferase activity"/>
    <property type="evidence" value="ECO:0007669"/>
    <property type="project" value="UniProtKB-UniRule"/>
</dbReference>
<feature type="active site" evidence="9">
    <location>
        <position position="37"/>
    </location>
</feature>